<dbReference type="GO" id="GO:0016787">
    <property type="term" value="F:hydrolase activity"/>
    <property type="evidence" value="ECO:0007669"/>
    <property type="project" value="UniProtKB-KW"/>
</dbReference>
<proteinExistence type="predicted"/>
<accession>A0ABP8JHW7</accession>
<gene>
    <name evidence="1" type="ORF">GCM10023167_17900</name>
</gene>
<dbReference type="InterPro" id="IPR050155">
    <property type="entry name" value="HAD-like_hydrolase_sf"/>
</dbReference>
<name>A0ABP8JHW7_9MICO</name>
<dbReference type="PANTHER" id="PTHR43434:SF16">
    <property type="entry name" value="BLL8046 PROTEIN"/>
    <property type="match status" value="1"/>
</dbReference>
<keyword evidence="1" id="KW-0378">Hydrolase</keyword>
<dbReference type="SFLD" id="SFLDS00003">
    <property type="entry name" value="Haloacid_Dehalogenase"/>
    <property type="match status" value="1"/>
</dbReference>
<protein>
    <submittedName>
        <fullName evidence="1">HAD family hydrolase</fullName>
    </submittedName>
</protein>
<comment type="caution">
    <text evidence="1">The sequence shown here is derived from an EMBL/GenBank/DDBJ whole genome shotgun (WGS) entry which is preliminary data.</text>
</comment>
<dbReference type="InterPro" id="IPR036412">
    <property type="entry name" value="HAD-like_sf"/>
</dbReference>
<sequence>MTHDTVLLDVDGTLIDSTYHHAIAWHRAFGDYGIDLPMWRIHRAIGMGGDRLITAVAGAEVEERLGDVLRTAHGEKYEEIAEDVGPLPGARELVQFLGERFIVALGSSGSPEHTSLALEKVGLGEHDIAAATSSGDADSSKPAPDILRAALEQAGGTSAIVVGDAPYDIVAAARMGAPCIAVRTGGFGPAELEAAGAILVVDGLPELLEADWDALARATPPAGAEDDPPVL</sequence>
<dbReference type="Proteomes" id="UP001500642">
    <property type="component" value="Unassembled WGS sequence"/>
</dbReference>
<keyword evidence="2" id="KW-1185">Reference proteome</keyword>
<evidence type="ECO:0000313" key="2">
    <source>
        <dbReference type="Proteomes" id="UP001500642"/>
    </source>
</evidence>
<dbReference type="SUPFAM" id="SSF56784">
    <property type="entry name" value="HAD-like"/>
    <property type="match status" value="1"/>
</dbReference>
<dbReference type="NCBIfam" id="TIGR01549">
    <property type="entry name" value="HAD-SF-IA-v1"/>
    <property type="match status" value="1"/>
</dbReference>
<evidence type="ECO:0000313" key="1">
    <source>
        <dbReference type="EMBL" id="GAA4390951.1"/>
    </source>
</evidence>
<reference evidence="2" key="1">
    <citation type="journal article" date="2019" name="Int. J. Syst. Evol. Microbiol.">
        <title>The Global Catalogue of Microorganisms (GCM) 10K type strain sequencing project: providing services to taxonomists for standard genome sequencing and annotation.</title>
        <authorList>
            <consortium name="The Broad Institute Genomics Platform"/>
            <consortium name="The Broad Institute Genome Sequencing Center for Infectious Disease"/>
            <person name="Wu L."/>
            <person name="Ma J."/>
        </authorList>
    </citation>
    <scope>NUCLEOTIDE SEQUENCE [LARGE SCALE GENOMIC DNA]</scope>
    <source>
        <strain evidence="2">JCM 17808</strain>
    </source>
</reference>
<dbReference type="RefSeq" id="WP_295688588.1">
    <property type="nucleotide sequence ID" value="NZ_BAABGL010000012.1"/>
</dbReference>
<dbReference type="InterPro" id="IPR006439">
    <property type="entry name" value="HAD-SF_hydro_IA"/>
</dbReference>
<dbReference type="SFLD" id="SFLDG01129">
    <property type="entry name" value="C1.5:_HAD__Beta-PGM__Phosphata"/>
    <property type="match status" value="1"/>
</dbReference>
<dbReference type="EMBL" id="BAABGL010000012">
    <property type="protein sequence ID" value="GAA4390951.1"/>
    <property type="molecule type" value="Genomic_DNA"/>
</dbReference>
<dbReference type="InterPro" id="IPR023214">
    <property type="entry name" value="HAD_sf"/>
</dbReference>
<dbReference type="PANTHER" id="PTHR43434">
    <property type="entry name" value="PHOSPHOGLYCOLATE PHOSPHATASE"/>
    <property type="match status" value="1"/>
</dbReference>
<dbReference type="Gene3D" id="1.10.150.240">
    <property type="entry name" value="Putative phosphatase, domain 2"/>
    <property type="match status" value="1"/>
</dbReference>
<dbReference type="Pfam" id="PF00702">
    <property type="entry name" value="Hydrolase"/>
    <property type="match status" value="1"/>
</dbReference>
<dbReference type="Gene3D" id="3.40.50.1000">
    <property type="entry name" value="HAD superfamily/HAD-like"/>
    <property type="match status" value="1"/>
</dbReference>
<organism evidence="1 2">
    <name type="scientific">Brevibacterium pityocampae</name>
    <dbReference type="NCBI Taxonomy" id="506594"/>
    <lineage>
        <taxon>Bacteria</taxon>
        <taxon>Bacillati</taxon>
        <taxon>Actinomycetota</taxon>
        <taxon>Actinomycetes</taxon>
        <taxon>Micrococcales</taxon>
        <taxon>Brevibacteriaceae</taxon>
        <taxon>Brevibacterium</taxon>
    </lineage>
</organism>
<dbReference type="InterPro" id="IPR023198">
    <property type="entry name" value="PGP-like_dom2"/>
</dbReference>